<dbReference type="AlphaFoldDB" id="A0A2I0AI43"/>
<reference evidence="1 2" key="1">
    <citation type="journal article" date="2017" name="Nature">
        <title>The Apostasia genome and the evolution of orchids.</title>
        <authorList>
            <person name="Zhang G.Q."/>
            <person name="Liu K.W."/>
            <person name="Li Z."/>
            <person name="Lohaus R."/>
            <person name="Hsiao Y.Y."/>
            <person name="Niu S.C."/>
            <person name="Wang J.Y."/>
            <person name="Lin Y.C."/>
            <person name="Xu Q."/>
            <person name="Chen L.J."/>
            <person name="Yoshida K."/>
            <person name="Fujiwara S."/>
            <person name="Wang Z.W."/>
            <person name="Zhang Y.Q."/>
            <person name="Mitsuda N."/>
            <person name="Wang M."/>
            <person name="Liu G.H."/>
            <person name="Pecoraro L."/>
            <person name="Huang H.X."/>
            <person name="Xiao X.J."/>
            <person name="Lin M."/>
            <person name="Wu X.Y."/>
            <person name="Wu W.L."/>
            <person name="Chen Y.Y."/>
            <person name="Chang S.B."/>
            <person name="Sakamoto S."/>
            <person name="Ohme-Takagi M."/>
            <person name="Yagi M."/>
            <person name="Zeng S.J."/>
            <person name="Shen C.Y."/>
            <person name="Yeh C.M."/>
            <person name="Luo Y.B."/>
            <person name="Tsai W.C."/>
            <person name="Van de Peer Y."/>
            <person name="Liu Z.J."/>
        </authorList>
    </citation>
    <scope>NUCLEOTIDE SEQUENCE [LARGE SCALE GENOMIC DNA]</scope>
    <source>
        <strain evidence="2">cv. Shenzhen</strain>
        <tissue evidence="1">Stem</tissue>
    </source>
</reference>
<dbReference type="Proteomes" id="UP000236161">
    <property type="component" value="Unassembled WGS sequence"/>
</dbReference>
<evidence type="ECO:0008006" key="3">
    <source>
        <dbReference type="Google" id="ProtNLM"/>
    </source>
</evidence>
<accession>A0A2I0AI43</accession>
<gene>
    <name evidence="1" type="ORF">AXF42_Ash003866</name>
</gene>
<dbReference type="EMBL" id="KZ451980">
    <property type="protein sequence ID" value="PKA55229.1"/>
    <property type="molecule type" value="Genomic_DNA"/>
</dbReference>
<sequence>MVLANIQQGETESLRSYIEHFFAAAAKMEDVNPTVAIHNYRRGLIRGDLSKSLQLVKPKSLLDLMARASQFELREDAGNDAPDISDPRAEQRDASSCDILDFLFHSWHYGIHFWNSYIRHLGFLEFNYWEVSPCLKNKHLHNVSDDLSSFGIGSDNSS</sequence>
<evidence type="ECO:0000313" key="2">
    <source>
        <dbReference type="Proteomes" id="UP000236161"/>
    </source>
</evidence>
<dbReference type="OrthoDB" id="1749987at2759"/>
<protein>
    <recommendedName>
        <fullName evidence="3">Retrotransposon gag domain-containing protein</fullName>
    </recommendedName>
</protein>
<evidence type="ECO:0000313" key="1">
    <source>
        <dbReference type="EMBL" id="PKA55229.1"/>
    </source>
</evidence>
<name>A0A2I0AI43_9ASPA</name>
<organism evidence="1 2">
    <name type="scientific">Apostasia shenzhenica</name>
    <dbReference type="NCBI Taxonomy" id="1088818"/>
    <lineage>
        <taxon>Eukaryota</taxon>
        <taxon>Viridiplantae</taxon>
        <taxon>Streptophyta</taxon>
        <taxon>Embryophyta</taxon>
        <taxon>Tracheophyta</taxon>
        <taxon>Spermatophyta</taxon>
        <taxon>Magnoliopsida</taxon>
        <taxon>Liliopsida</taxon>
        <taxon>Asparagales</taxon>
        <taxon>Orchidaceae</taxon>
        <taxon>Apostasioideae</taxon>
        <taxon>Apostasia</taxon>
    </lineage>
</organism>
<keyword evidence="2" id="KW-1185">Reference proteome</keyword>
<proteinExistence type="predicted"/>